<dbReference type="InterPro" id="IPR014352">
    <property type="entry name" value="FERM/acyl-CoA-bd_prot_sf"/>
</dbReference>
<feature type="domain" description="PH" evidence="3">
    <location>
        <begin position="722"/>
        <end position="819"/>
    </location>
</feature>
<dbReference type="Gene3D" id="1.20.900.10">
    <property type="entry name" value="Dbl homology (DH) domain"/>
    <property type="match status" value="1"/>
</dbReference>
<dbReference type="GO" id="GO:0005737">
    <property type="term" value="C:cytoplasm"/>
    <property type="evidence" value="ECO:0007669"/>
    <property type="project" value="Ensembl"/>
</dbReference>
<dbReference type="InterPro" id="IPR011993">
    <property type="entry name" value="PH-like_dom_sf"/>
</dbReference>
<dbReference type="SUPFAM" id="SSF50729">
    <property type="entry name" value="PH domain-like"/>
    <property type="match status" value="3"/>
</dbReference>
<evidence type="ECO:0000259" key="3">
    <source>
        <dbReference type="PROSITE" id="PS50003"/>
    </source>
</evidence>
<dbReference type="InterPro" id="IPR019749">
    <property type="entry name" value="Band_41_domain"/>
</dbReference>
<dbReference type="SMART" id="SM01196">
    <property type="entry name" value="FERM_C"/>
    <property type="match status" value="1"/>
</dbReference>
<name>G1SWG8_RABIT</name>
<dbReference type="SMART" id="SM01195">
    <property type="entry name" value="FA"/>
    <property type="match status" value="1"/>
</dbReference>
<dbReference type="CDD" id="cd01220">
    <property type="entry name" value="PH1_FARP1-like"/>
    <property type="match status" value="1"/>
</dbReference>
<dbReference type="PANTHER" id="PTHR45858:SF4">
    <property type="entry name" value="FERM, ARHGEF AND PLECKSTRIN DOMAIN-CONTAINING PROTEIN 2"/>
    <property type="match status" value="1"/>
</dbReference>
<dbReference type="Ensembl" id="ENSOCUT00000009068.4">
    <property type="protein sequence ID" value="ENSOCUP00000007832.4"/>
    <property type="gene ID" value="ENSOCUG00000009064.4"/>
</dbReference>
<dbReference type="Pfam" id="PF08736">
    <property type="entry name" value="FA"/>
    <property type="match status" value="1"/>
</dbReference>
<dbReference type="Bgee" id="ENSOCUG00000009064">
    <property type="expression patterns" value="Expressed in skeletal muscle tissue and 15 other cell types or tissues"/>
</dbReference>
<feature type="coiled-coil region" evidence="1">
    <location>
        <begin position="607"/>
        <end position="634"/>
    </location>
</feature>
<dbReference type="Pfam" id="PF00621">
    <property type="entry name" value="RhoGEF"/>
    <property type="match status" value="1"/>
</dbReference>
<dbReference type="SUPFAM" id="SSF54236">
    <property type="entry name" value="Ubiquitin-like"/>
    <property type="match status" value="1"/>
</dbReference>
<dbReference type="Pfam" id="PF00169">
    <property type="entry name" value="PH"/>
    <property type="match status" value="2"/>
</dbReference>
<accession>G1SWG8</accession>
<dbReference type="FunFam" id="2.30.29.30:FF:000046">
    <property type="entry name" value="FERM, RhoGEF and pleckstrin domain-containing protein 1"/>
    <property type="match status" value="1"/>
</dbReference>
<evidence type="ECO:0000313" key="6">
    <source>
        <dbReference type="Ensembl" id="ENSOCUP00000007832.4"/>
    </source>
</evidence>
<keyword evidence="1" id="KW-0175">Coiled coil</keyword>
<dbReference type="PANTHER" id="PTHR45858">
    <property type="entry name" value="FERM DOMAIN CONTAINING PROTEIN"/>
    <property type="match status" value="1"/>
</dbReference>
<dbReference type="PROSITE" id="PS50010">
    <property type="entry name" value="DH_2"/>
    <property type="match status" value="1"/>
</dbReference>
<feature type="compositionally biased region" description="Low complexity" evidence="2">
    <location>
        <begin position="435"/>
        <end position="458"/>
    </location>
</feature>
<feature type="region of interest" description="Disordered" evidence="2">
    <location>
        <begin position="992"/>
        <end position="1013"/>
    </location>
</feature>
<evidence type="ECO:0000259" key="4">
    <source>
        <dbReference type="PROSITE" id="PS50010"/>
    </source>
</evidence>
<dbReference type="eggNOG" id="KOG3531">
    <property type="taxonomic scope" value="Eukaryota"/>
</dbReference>
<organism evidence="6 7">
    <name type="scientific">Oryctolagus cuniculus</name>
    <name type="common">Rabbit</name>
    <dbReference type="NCBI Taxonomy" id="9986"/>
    <lineage>
        <taxon>Eukaryota</taxon>
        <taxon>Metazoa</taxon>
        <taxon>Chordata</taxon>
        <taxon>Craniata</taxon>
        <taxon>Vertebrata</taxon>
        <taxon>Euteleostomi</taxon>
        <taxon>Mammalia</taxon>
        <taxon>Eutheria</taxon>
        <taxon>Euarchontoglires</taxon>
        <taxon>Glires</taxon>
        <taxon>Lagomorpha</taxon>
        <taxon>Leporidae</taxon>
        <taxon>Oryctolagus</taxon>
    </lineage>
</organism>
<dbReference type="GO" id="GO:0016322">
    <property type="term" value="P:neuron remodeling"/>
    <property type="evidence" value="ECO:0007669"/>
    <property type="project" value="Ensembl"/>
</dbReference>
<dbReference type="FunCoup" id="G1SWG8">
    <property type="interactions" value="336"/>
</dbReference>
<protein>
    <submittedName>
        <fullName evidence="6">FERM, ARH/RhoGEF and pleckstrin domain protein 2</fullName>
    </submittedName>
</protein>
<dbReference type="PROSITE" id="PS50003">
    <property type="entry name" value="PH_DOMAIN"/>
    <property type="match status" value="2"/>
</dbReference>
<dbReference type="Gene3D" id="3.10.20.90">
    <property type="entry name" value="Phosphatidylinositol 3-kinase Catalytic Subunit, Chain A, domain 1"/>
    <property type="match status" value="1"/>
</dbReference>
<dbReference type="FunFam" id="3.10.20.90:FF:000040">
    <property type="entry name" value="FERM, RhoGEF and pleckstrin domain-containing protein"/>
    <property type="match status" value="1"/>
</dbReference>
<feature type="domain" description="DH" evidence="4">
    <location>
        <begin position="502"/>
        <end position="693"/>
    </location>
</feature>
<dbReference type="InterPro" id="IPR029071">
    <property type="entry name" value="Ubiquitin-like_domsf"/>
</dbReference>
<evidence type="ECO:0000256" key="2">
    <source>
        <dbReference type="SAM" id="MobiDB-lite"/>
    </source>
</evidence>
<dbReference type="GeneTree" id="ENSGT00940000158642"/>
<dbReference type="InterPro" id="IPR000299">
    <property type="entry name" value="FERM_domain"/>
</dbReference>
<gene>
    <name evidence="6" type="primary">FARP2</name>
</gene>
<dbReference type="GO" id="GO:0005085">
    <property type="term" value="F:guanyl-nucleotide exchange factor activity"/>
    <property type="evidence" value="ECO:0007669"/>
    <property type="project" value="Ensembl"/>
</dbReference>
<dbReference type="SUPFAM" id="SSF48065">
    <property type="entry name" value="DBL homology domain (DH-domain)"/>
    <property type="match status" value="1"/>
</dbReference>
<reference evidence="6" key="2">
    <citation type="submission" date="2025-08" db="UniProtKB">
        <authorList>
            <consortium name="Ensembl"/>
        </authorList>
    </citation>
    <scope>IDENTIFICATION</scope>
    <source>
        <strain evidence="6">Thorbecke</strain>
    </source>
</reference>
<dbReference type="InterPro" id="IPR018980">
    <property type="entry name" value="FERM_PH-like_C"/>
</dbReference>
<dbReference type="InParanoid" id="G1SWG8"/>
<dbReference type="SMART" id="SM00325">
    <property type="entry name" value="RhoGEF"/>
    <property type="match status" value="1"/>
</dbReference>
<dbReference type="InterPro" id="IPR035899">
    <property type="entry name" value="DBL_dom_sf"/>
</dbReference>
<dbReference type="Pfam" id="PF09379">
    <property type="entry name" value="FERM_N"/>
    <property type="match status" value="1"/>
</dbReference>
<proteinExistence type="predicted"/>
<dbReference type="STRING" id="9986.ENSOCUP00000007832"/>
<keyword evidence="7" id="KW-1185">Reference proteome</keyword>
<sequence>MGEIEGTYRVLQAAGTRLGTQTPLGVSTLEPGQRLPPRMQEKHLHVRVKLLDSTVEVFDIEPKCDGQTLLTQVWTRLNLIESDYFGLEFQRVQCCWIWLEPTKPFARQVRRPKNTVLRLAVKFFPPDPGQLQEEYTEIGDCDETLAREHLKASEYLPSQGRCLDKILELHRKHTGQTPAESDFQVLEIARKLELYGIRFHRASDKEGTKINLAVSHMGILVFQGTTKINTFNWSKVRKLSFRRKRFLIKLHPEVHGPYQDTLEFLLGTRDECKSFWKLCVEHHAFFRLADQPKPKAKAVFFTRGSSFRYSGRTQKQLVDYVRDGGVRRARYDRRHSATRVSVRALTADLPRQSISFTEGVRTSASLSSASASFGRLPTSPVTPPAQPELTDGSSALADPQAPQGRSPAAERSCGAAAHGLDAPSAQPPGPPALQPGPGLAADSPQPSPSSRKSQLSLSPTLEVTLGPAEHSVSPLLSPVLSDAGARMDFEDEPRHKRLPEDKAYFMVKELLATERTYLKDLEVLTVWFRSALAKEDAMPAFLKALLFSSIDPVYEFHRAFLREVEQRLALWEGPSSAHGKGGHQRIGDILLRNMRQLKEFTSCFQRHDEVLAALEQATRRCRRLEAVCREFELQKVCYLPLSAFLLKPSQRLVHLRLLLRRLCSHYPPGHHDYADCRDALQAISEVTAALQHSLARLQNLQKLVELQRALVGMENLAAPGRELIREGCLHELTRKGPQQRMFFLFSDMLLYTSKGVTGSSHFRIRGLLPLRGMLVEEAESQWPGPHCFTIYAARKTVVVAASTRLEKDKWMQDLNAAIQAAQSGGGDTAPVLPAGTLCTQACRPPDEVSAEHESQAAALGAQGSLEGRSPHRANTTEHVCWYRNTSVSRADHSAAVENQLSGYLLRKFKNSSGWQKLWVVVTNFCLFFYKTHQDDHPLASLPLLGYSVSVPREADGIHKDYVFKLQFKSHVYFFRAESKYTFERWMEVIESASSSPGRPPSLVQDSPAGGREA</sequence>
<dbReference type="InterPro" id="IPR041788">
    <property type="entry name" value="FARP1/FARP2/FRMD7_FERM_C"/>
</dbReference>
<feature type="compositionally biased region" description="Pro residues" evidence="2">
    <location>
        <begin position="425"/>
        <end position="434"/>
    </location>
</feature>
<dbReference type="SMART" id="SM00233">
    <property type="entry name" value="PH"/>
    <property type="match status" value="2"/>
</dbReference>
<dbReference type="CDD" id="cd17190">
    <property type="entry name" value="FERM_F1_FARP2"/>
    <property type="match status" value="1"/>
</dbReference>
<dbReference type="AlphaFoldDB" id="G1SWG8"/>
<reference evidence="6 7" key="1">
    <citation type="journal article" date="2011" name="Nature">
        <title>A high-resolution map of human evolutionary constraint using 29 mammals.</title>
        <authorList>
            <person name="Lindblad-Toh K."/>
            <person name="Garber M."/>
            <person name="Zuk O."/>
            <person name="Lin M.F."/>
            <person name="Parker B.J."/>
            <person name="Washietl S."/>
            <person name="Kheradpour P."/>
            <person name="Ernst J."/>
            <person name="Jordan G."/>
            <person name="Mauceli E."/>
            <person name="Ward L.D."/>
            <person name="Lowe C.B."/>
            <person name="Holloway A.K."/>
            <person name="Clamp M."/>
            <person name="Gnerre S."/>
            <person name="Alfoldi J."/>
            <person name="Beal K."/>
            <person name="Chang J."/>
            <person name="Clawson H."/>
            <person name="Cuff J."/>
            <person name="Di Palma F."/>
            <person name="Fitzgerald S."/>
            <person name="Flicek P."/>
            <person name="Guttman M."/>
            <person name="Hubisz M.J."/>
            <person name="Jaffe D.B."/>
            <person name="Jungreis I."/>
            <person name="Kent W.J."/>
            <person name="Kostka D."/>
            <person name="Lara M."/>
            <person name="Martins A.L."/>
            <person name="Massingham T."/>
            <person name="Moltke I."/>
            <person name="Raney B.J."/>
            <person name="Rasmussen M.D."/>
            <person name="Robinson J."/>
            <person name="Stark A."/>
            <person name="Vilella A.J."/>
            <person name="Wen J."/>
            <person name="Xie X."/>
            <person name="Zody M.C."/>
            <person name="Baldwin J."/>
            <person name="Bloom T."/>
            <person name="Chin C.W."/>
            <person name="Heiman D."/>
            <person name="Nicol R."/>
            <person name="Nusbaum C."/>
            <person name="Young S."/>
            <person name="Wilkinson J."/>
            <person name="Worley K.C."/>
            <person name="Kovar C.L."/>
            <person name="Muzny D.M."/>
            <person name="Gibbs R.A."/>
            <person name="Cree A."/>
            <person name="Dihn H.H."/>
            <person name="Fowler G."/>
            <person name="Jhangiani S."/>
            <person name="Joshi V."/>
            <person name="Lee S."/>
            <person name="Lewis L.R."/>
            <person name="Nazareth L.V."/>
            <person name="Okwuonu G."/>
            <person name="Santibanez J."/>
            <person name="Warren W.C."/>
            <person name="Mardis E.R."/>
            <person name="Weinstock G.M."/>
            <person name="Wilson R.K."/>
            <person name="Delehaunty K."/>
            <person name="Dooling D."/>
            <person name="Fronik C."/>
            <person name="Fulton L."/>
            <person name="Fulton B."/>
            <person name="Graves T."/>
            <person name="Minx P."/>
            <person name="Sodergren E."/>
            <person name="Birney E."/>
            <person name="Margulies E.H."/>
            <person name="Herrero J."/>
            <person name="Green E.D."/>
            <person name="Haussler D."/>
            <person name="Siepel A."/>
            <person name="Goldman N."/>
            <person name="Pollard K.S."/>
            <person name="Pedersen J.S."/>
            <person name="Lander E.S."/>
            <person name="Kellis M."/>
        </authorList>
    </citation>
    <scope>NUCLEOTIDE SEQUENCE [LARGE SCALE GENOMIC DNA]</scope>
    <source>
        <strain evidence="7">Thorbecke</strain>
    </source>
</reference>
<reference evidence="6" key="3">
    <citation type="submission" date="2025-09" db="UniProtKB">
        <authorList>
            <consortium name="Ensembl"/>
        </authorList>
    </citation>
    <scope>IDENTIFICATION</scope>
    <source>
        <strain evidence="6">Thorbecke</strain>
    </source>
</reference>
<dbReference type="InterPro" id="IPR018979">
    <property type="entry name" value="FERM_N"/>
</dbReference>
<feature type="region of interest" description="Disordered" evidence="2">
    <location>
        <begin position="370"/>
        <end position="458"/>
    </location>
</feature>
<dbReference type="InterPro" id="IPR035963">
    <property type="entry name" value="FERM_2"/>
</dbReference>
<dbReference type="InterPro" id="IPR001849">
    <property type="entry name" value="PH_domain"/>
</dbReference>
<dbReference type="SMART" id="SM00295">
    <property type="entry name" value="B41"/>
    <property type="match status" value="1"/>
</dbReference>
<dbReference type="CDD" id="cd13193">
    <property type="entry name" value="FERM_C_FARP1-like"/>
    <property type="match status" value="1"/>
</dbReference>
<feature type="domain" description="PH" evidence="3">
    <location>
        <begin position="897"/>
        <end position="994"/>
    </location>
</feature>
<dbReference type="PaxDb" id="9986-ENSOCUP00000007832"/>
<dbReference type="SMR" id="G1SWG8"/>
<dbReference type="SUPFAM" id="SSF47031">
    <property type="entry name" value="Second domain of FERM"/>
    <property type="match status" value="1"/>
</dbReference>
<dbReference type="InterPro" id="IPR000219">
    <property type="entry name" value="DH_dom"/>
</dbReference>
<dbReference type="InterPro" id="IPR051835">
    <property type="entry name" value="RAC1-GEF"/>
</dbReference>
<dbReference type="CDD" id="cd13235">
    <property type="entry name" value="PH2_FARP1-like"/>
    <property type="match status" value="1"/>
</dbReference>
<dbReference type="PROSITE" id="PS50057">
    <property type="entry name" value="FERM_3"/>
    <property type="match status" value="1"/>
</dbReference>
<dbReference type="FunFam" id="1.20.900.10:FF:000020">
    <property type="entry name" value="FERM, RhoGEF and pleckstrin domain-containing protein 2"/>
    <property type="match status" value="1"/>
</dbReference>
<dbReference type="InterPro" id="IPR014847">
    <property type="entry name" value="FA"/>
</dbReference>
<evidence type="ECO:0000313" key="7">
    <source>
        <dbReference type="Proteomes" id="UP000001811"/>
    </source>
</evidence>
<evidence type="ECO:0000256" key="1">
    <source>
        <dbReference type="SAM" id="Coils"/>
    </source>
</evidence>
<dbReference type="Pfam" id="PF09380">
    <property type="entry name" value="FERM_C"/>
    <property type="match status" value="1"/>
</dbReference>
<feature type="domain" description="FERM" evidence="5">
    <location>
        <begin position="1"/>
        <end position="290"/>
    </location>
</feature>
<dbReference type="FunFam" id="2.30.29.30:FF:000002">
    <property type="entry name" value="Band 4.1-like protein 5 isoform 1"/>
    <property type="match status" value="1"/>
</dbReference>
<dbReference type="Gene3D" id="2.30.29.30">
    <property type="entry name" value="Pleckstrin-homology domain (PH domain)/Phosphotyrosine-binding domain (PTB)"/>
    <property type="match status" value="3"/>
</dbReference>
<evidence type="ECO:0000259" key="5">
    <source>
        <dbReference type="PROSITE" id="PS50057"/>
    </source>
</evidence>
<dbReference type="GO" id="GO:0016601">
    <property type="term" value="P:Rac protein signal transduction"/>
    <property type="evidence" value="ECO:0007669"/>
    <property type="project" value="Ensembl"/>
</dbReference>
<dbReference type="Proteomes" id="UP000001811">
    <property type="component" value="Unplaced"/>
</dbReference>
<dbReference type="HOGENOM" id="CLU_012301_0_0_1"/>
<dbReference type="CDD" id="cd00160">
    <property type="entry name" value="RhoGEF"/>
    <property type="match status" value="1"/>
</dbReference>
<dbReference type="Gene3D" id="1.20.80.10">
    <property type="match status" value="1"/>
</dbReference>